<dbReference type="EMBL" id="REGA01000003">
    <property type="protein sequence ID" value="RQG96523.1"/>
    <property type="molecule type" value="Genomic_DNA"/>
</dbReference>
<feature type="transmembrane region" description="Helical" evidence="8">
    <location>
        <begin position="134"/>
        <end position="153"/>
    </location>
</feature>
<comment type="caution">
    <text evidence="9">The sequence shown here is derived from an EMBL/GenBank/DDBJ whole genome shotgun (WGS) entry which is preliminary data.</text>
</comment>
<feature type="transmembrane region" description="Helical" evidence="8">
    <location>
        <begin position="52"/>
        <end position="72"/>
    </location>
</feature>
<feature type="transmembrane region" description="Helical" evidence="8">
    <location>
        <begin position="280"/>
        <end position="301"/>
    </location>
</feature>
<dbReference type="PANTHER" id="PTHR32196:SF21">
    <property type="entry name" value="ABC TRANSPORTER PERMEASE PROTEIN YPHD-RELATED"/>
    <property type="match status" value="1"/>
</dbReference>
<proteinExistence type="predicted"/>
<keyword evidence="5 8" id="KW-0812">Transmembrane</keyword>
<dbReference type="AlphaFoldDB" id="A0A3N6LZZ6"/>
<comment type="subcellular location">
    <subcellularLocation>
        <location evidence="1">Cell membrane</location>
        <topology evidence="1">Multi-pass membrane protein</topology>
    </subcellularLocation>
</comment>
<name>A0A3N6LZZ6_NATCH</name>
<keyword evidence="7 8" id="KW-0472">Membrane</keyword>
<dbReference type="CDD" id="cd06579">
    <property type="entry name" value="TM_PBP1_transp_AraH_like"/>
    <property type="match status" value="1"/>
</dbReference>
<feature type="transmembrane region" description="Helical" evidence="8">
    <location>
        <begin position="79"/>
        <end position="100"/>
    </location>
</feature>
<feature type="transmembrane region" description="Helical" evidence="8">
    <location>
        <begin position="20"/>
        <end position="40"/>
    </location>
</feature>
<keyword evidence="10" id="KW-1185">Reference proteome</keyword>
<keyword evidence="4" id="KW-0997">Cell inner membrane</keyword>
<evidence type="ECO:0000256" key="6">
    <source>
        <dbReference type="ARBA" id="ARBA00022989"/>
    </source>
</evidence>
<sequence length="325" mass="33842">MIEGNQSIGERFANIDSSSIGRHAPIVGLIGMYALFGIYTENFLTVSNQINVLNQSAIIGVLAIGMSFAIFCGEIDLSVAEIMQFVGLLIAALATGMLMWPQLPPLVAIIIGLLVGVGLGGVSGYITSRFDVPSFMTTLAMLFLASGFGLITTNSRPVLSLPGELVFFGGESILSVPVLVIVFIACIVLGQLILSYTRFGQHVYAVGGNREAAARMGVNVMRIRMGVIMISGGFAALAGLLMLGRIGSATPTMGVGYLLPPIAAVVLGGADLFGGEGHMYGTLIGVLILAVLSNGLNLMGVSTEAQLVAQGIILMLAVIANVMFR</sequence>
<evidence type="ECO:0000256" key="5">
    <source>
        <dbReference type="ARBA" id="ARBA00022692"/>
    </source>
</evidence>
<keyword evidence="6 8" id="KW-1133">Transmembrane helix</keyword>
<dbReference type="InterPro" id="IPR001851">
    <property type="entry name" value="ABC_transp_permease"/>
</dbReference>
<evidence type="ECO:0000256" key="4">
    <source>
        <dbReference type="ARBA" id="ARBA00022519"/>
    </source>
</evidence>
<keyword evidence="3" id="KW-1003">Cell membrane</keyword>
<organism evidence="9 10">
    <name type="scientific">Natrarchaeobius chitinivorans</name>
    <dbReference type="NCBI Taxonomy" id="1679083"/>
    <lineage>
        <taxon>Archaea</taxon>
        <taxon>Methanobacteriati</taxon>
        <taxon>Methanobacteriota</taxon>
        <taxon>Stenosarchaea group</taxon>
        <taxon>Halobacteria</taxon>
        <taxon>Halobacteriales</taxon>
        <taxon>Natrialbaceae</taxon>
        <taxon>Natrarchaeobius</taxon>
    </lineage>
</organism>
<evidence type="ECO:0000313" key="9">
    <source>
        <dbReference type="EMBL" id="RQG96523.1"/>
    </source>
</evidence>
<feature type="transmembrane region" description="Helical" evidence="8">
    <location>
        <begin position="255"/>
        <end position="273"/>
    </location>
</feature>
<feature type="transmembrane region" description="Helical" evidence="8">
    <location>
        <begin position="307"/>
        <end position="324"/>
    </location>
</feature>
<evidence type="ECO:0000256" key="3">
    <source>
        <dbReference type="ARBA" id="ARBA00022475"/>
    </source>
</evidence>
<protein>
    <submittedName>
        <fullName evidence="9">ABC transporter permease</fullName>
    </submittedName>
</protein>
<dbReference type="Proteomes" id="UP000282323">
    <property type="component" value="Unassembled WGS sequence"/>
</dbReference>
<feature type="transmembrane region" description="Helical" evidence="8">
    <location>
        <begin position="173"/>
        <end position="194"/>
    </location>
</feature>
<dbReference type="RefSeq" id="WP_124194597.1">
    <property type="nucleotide sequence ID" value="NZ_REGA01000003.1"/>
</dbReference>
<gene>
    <name evidence="9" type="ORF">EA473_05255</name>
</gene>
<dbReference type="OrthoDB" id="30958at2157"/>
<accession>A0A3N6LZZ6</accession>
<dbReference type="PANTHER" id="PTHR32196">
    <property type="entry name" value="ABC TRANSPORTER PERMEASE PROTEIN YPHD-RELATED-RELATED"/>
    <property type="match status" value="1"/>
</dbReference>
<feature type="transmembrane region" description="Helical" evidence="8">
    <location>
        <begin position="106"/>
        <end position="127"/>
    </location>
</feature>
<feature type="transmembrane region" description="Helical" evidence="8">
    <location>
        <begin position="225"/>
        <end position="243"/>
    </location>
</feature>
<evidence type="ECO:0000256" key="2">
    <source>
        <dbReference type="ARBA" id="ARBA00022448"/>
    </source>
</evidence>
<evidence type="ECO:0000256" key="8">
    <source>
        <dbReference type="SAM" id="Phobius"/>
    </source>
</evidence>
<evidence type="ECO:0000256" key="1">
    <source>
        <dbReference type="ARBA" id="ARBA00004651"/>
    </source>
</evidence>
<evidence type="ECO:0000313" key="10">
    <source>
        <dbReference type="Proteomes" id="UP000282323"/>
    </source>
</evidence>
<keyword evidence="2" id="KW-0813">Transport</keyword>
<dbReference type="Pfam" id="PF02653">
    <property type="entry name" value="BPD_transp_2"/>
    <property type="match status" value="1"/>
</dbReference>
<reference evidence="9 10" key="1">
    <citation type="submission" date="2018-10" db="EMBL/GenBank/DDBJ databases">
        <title>Natrarchaeobius chitinivorans gen. nov., sp. nov., and Natrarchaeobius haloalkaliphilus sp. nov., alkaliphilic, chitin-utilizing haloarchaea from hypersaline alkaline lakes.</title>
        <authorList>
            <person name="Sorokin D.Y."/>
            <person name="Elcheninov A.G."/>
            <person name="Kostrikina N.A."/>
            <person name="Bale N.J."/>
            <person name="Sinninghe Damste J.S."/>
            <person name="Khijniak T.V."/>
            <person name="Kublanov I.V."/>
            <person name="Toshchakov S.V."/>
        </authorList>
    </citation>
    <scope>NUCLEOTIDE SEQUENCE [LARGE SCALE GENOMIC DNA]</scope>
    <source>
        <strain evidence="9 10">AArcht4T</strain>
    </source>
</reference>
<dbReference type="GO" id="GO:0005886">
    <property type="term" value="C:plasma membrane"/>
    <property type="evidence" value="ECO:0007669"/>
    <property type="project" value="UniProtKB-SubCell"/>
</dbReference>
<dbReference type="GO" id="GO:0022857">
    <property type="term" value="F:transmembrane transporter activity"/>
    <property type="evidence" value="ECO:0007669"/>
    <property type="project" value="InterPro"/>
</dbReference>
<evidence type="ECO:0000256" key="7">
    <source>
        <dbReference type="ARBA" id="ARBA00023136"/>
    </source>
</evidence>